<dbReference type="InterPro" id="IPR027417">
    <property type="entry name" value="P-loop_NTPase"/>
</dbReference>
<comment type="subcellular location">
    <subcellularLocation>
        <location evidence="1">Cell membrane</location>
        <topology evidence="1">Peripheral membrane protein</topology>
        <orientation evidence="1">Cytoplasmic side</orientation>
    </subcellularLocation>
</comment>
<dbReference type="EMBL" id="BSDI01000015">
    <property type="protein sequence ID" value="GLH98219.1"/>
    <property type="molecule type" value="Genomic_DNA"/>
</dbReference>
<keyword evidence="8" id="KW-1185">Reference proteome</keyword>
<dbReference type="InterPro" id="IPR025302">
    <property type="entry name" value="DrrA1/2-like_C"/>
</dbReference>
<dbReference type="PROSITE" id="PS50893">
    <property type="entry name" value="ABC_TRANSPORTER_2"/>
    <property type="match status" value="1"/>
</dbReference>
<dbReference type="NCBIfam" id="TIGR01188">
    <property type="entry name" value="drrA"/>
    <property type="match status" value="1"/>
</dbReference>
<dbReference type="SMART" id="SM00382">
    <property type="entry name" value="AAA"/>
    <property type="match status" value="1"/>
</dbReference>
<organism evidence="7 8">
    <name type="scientific">Phytohabitans aurantiacus</name>
    <dbReference type="NCBI Taxonomy" id="3016789"/>
    <lineage>
        <taxon>Bacteria</taxon>
        <taxon>Bacillati</taxon>
        <taxon>Actinomycetota</taxon>
        <taxon>Actinomycetes</taxon>
        <taxon>Micromonosporales</taxon>
        <taxon>Micromonosporaceae</taxon>
    </lineage>
</organism>
<name>A0ABQ5QWY4_9ACTN</name>
<proteinExistence type="inferred from homology"/>
<keyword evidence="3" id="KW-0547">Nucleotide-binding</keyword>
<dbReference type="InterPro" id="IPR003593">
    <property type="entry name" value="AAA+_ATPase"/>
</dbReference>
<evidence type="ECO:0000256" key="5">
    <source>
        <dbReference type="ARBA" id="ARBA00049985"/>
    </source>
</evidence>
<dbReference type="InterPro" id="IPR005894">
    <property type="entry name" value="DrrA"/>
</dbReference>
<dbReference type="PANTHER" id="PTHR43582:SF5">
    <property type="entry name" value="ABC TRANSPORTER"/>
    <property type="match status" value="1"/>
</dbReference>
<evidence type="ECO:0000313" key="7">
    <source>
        <dbReference type="EMBL" id="GLH98219.1"/>
    </source>
</evidence>
<evidence type="ECO:0000313" key="8">
    <source>
        <dbReference type="Proteomes" id="UP001144280"/>
    </source>
</evidence>
<dbReference type="Pfam" id="PF13732">
    <property type="entry name" value="DrrA1-3_C"/>
    <property type="match status" value="1"/>
</dbReference>
<gene>
    <name evidence="7" type="ORF">Pa4123_34940</name>
</gene>
<comment type="similarity">
    <text evidence="5">Belongs to the ABC transporter superfamily. Drug exporter-1 (DrugE1) (TC 3.A.1.105) family.</text>
</comment>
<keyword evidence="2" id="KW-0813">Transport</keyword>
<evidence type="ECO:0000256" key="3">
    <source>
        <dbReference type="ARBA" id="ARBA00022741"/>
    </source>
</evidence>
<dbReference type="PROSITE" id="PS00211">
    <property type="entry name" value="ABC_TRANSPORTER_1"/>
    <property type="match status" value="1"/>
</dbReference>
<dbReference type="Proteomes" id="UP001144280">
    <property type="component" value="Unassembled WGS sequence"/>
</dbReference>
<evidence type="ECO:0000256" key="1">
    <source>
        <dbReference type="ARBA" id="ARBA00004413"/>
    </source>
</evidence>
<evidence type="ECO:0000259" key="6">
    <source>
        <dbReference type="PROSITE" id="PS50893"/>
    </source>
</evidence>
<keyword evidence="4 7" id="KW-0067">ATP-binding</keyword>
<dbReference type="SUPFAM" id="SSF52540">
    <property type="entry name" value="P-loop containing nucleoside triphosphate hydrolases"/>
    <property type="match status" value="1"/>
</dbReference>
<reference evidence="7" key="1">
    <citation type="submission" date="2022-12" db="EMBL/GenBank/DDBJ databases">
        <title>New Phytohabitans aurantiacus sp. RD004123 nov., an actinomycete isolated from soil.</title>
        <authorList>
            <person name="Triningsih D.W."/>
            <person name="Harunari E."/>
            <person name="Igarashi Y."/>
        </authorList>
    </citation>
    <scope>NUCLEOTIDE SEQUENCE</scope>
    <source>
        <strain evidence="7">RD004123</strain>
    </source>
</reference>
<dbReference type="InterPro" id="IPR017871">
    <property type="entry name" value="ABC_transporter-like_CS"/>
</dbReference>
<feature type="domain" description="ABC transporter" evidence="6">
    <location>
        <begin position="2"/>
        <end position="240"/>
    </location>
</feature>
<dbReference type="InterPro" id="IPR003439">
    <property type="entry name" value="ABC_transporter-like_ATP-bd"/>
</dbReference>
<dbReference type="RefSeq" id="WP_281896900.1">
    <property type="nucleotide sequence ID" value="NZ_BSDI01000015.1"/>
</dbReference>
<dbReference type="Gene3D" id="3.40.50.300">
    <property type="entry name" value="P-loop containing nucleotide triphosphate hydrolases"/>
    <property type="match status" value="1"/>
</dbReference>
<dbReference type="GO" id="GO:0005524">
    <property type="term" value="F:ATP binding"/>
    <property type="evidence" value="ECO:0007669"/>
    <property type="project" value="UniProtKB-KW"/>
</dbReference>
<sequence length="318" mass="35011">MIETKGLRKSFKSRQGRETKTVEAVRGVDLFVQEGEIFGFLGPNGAGKTTTLRMLATLIEPDGGEATIAGADLRKAPGEVRRRIGYVAQGGTTWDEVSAREELVLHARMYGISKAEAQRRAVRALEAFQLTEYADRKCKTYSGGQRRRVDIALGIIHEPKVIFLDEPTTGLDPQSRAHMWDEIRRLRAEGMTIFVTTHYLEEADALCDRMAIMDHGQIVAEGTPAELKREISGDVVTVGLNGSTPKAAELFDTEAYIKKLETVDDGGLRLYVDEGATAIPLILRKLDAAGIALGSIELHRPSLDDVFLEKTGRSLRES</sequence>
<accession>A0ABQ5QWY4</accession>
<protein>
    <submittedName>
        <fullName evidence="7">Daunorubicin resistance protein DrrA family ABC transporter ATP-binding protein</fullName>
    </submittedName>
</protein>
<evidence type="ECO:0000256" key="4">
    <source>
        <dbReference type="ARBA" id="ARBA00022840"/>
    </source>
</evidence>
<evidence type="ECO:0000256" key="2">
    <source>
        <dbReference type="ARBA" id="ARBA00022448"/>
    </source>
</evidence>
<dbReference type="Pfam" id="PF00005">
    <property type="entry name" value="ABC_tran"/>
    <property type="match status" value="1"/>
</dbReference>
<comment type="caution">
    <text evidence="7">The sequence shown here is derived from an EMBL/GenBank/DDBJ whole genome shotgun (WGS) entry which is preliminary data.</text>
</comment>
<dbReference type="PANTHER" id="PTHR43582">
    <property type="entry name" value="LINEARMYCIN RESISTANCE ATP-BINDING PROTEIN LNRL"/>
    <property type="match status" value="1"/>
</dbReference>